<feature type="domain" description="GH10" evidence="6">
    <location>
        <begin position="741"/>
        <end position="1032"/>
    </location>
</feature>
<name>A0A843TP16_COLES</name>
<accession>A0A843TP16</accession>
<gene>
    <name evidence="7" type="ORF">Taro_002520</name>
</gene>
<dbReference type="Pfam" id="PF00331">
    <property type="entry name" value="Glyco_hydro_10"/>
    <property type="match status" value="2"/>
</dbReference>
<keyword evidence="5" id="KW-0624">Polysaccharide degradation</keyword>
<dbReference type="Proteomes" id="UP000652761">
    <property type="component" value="Unassembled WGS sequence"/>
</dbReference>
<dbReference type="InterPro" id="IPR017853">
    <property type="entry name" value="GH"/>
</dbReference>
<evidence type="ECO:0000256" key="3">
    <source>
        <dbReference type="ARBA" id="ARBA00022801"/>
    </source>
</evidence>
<evidence type="ECO:0000256" key="4">
    <source>
        <dbReference type="ARBA" id="ARBA00023277"/>
    </source>
</evidence>
<dbReference type="Gene3D" id="3.20.20.80">
    <property type="entry name" value="Glycosidases"/>
    <property type="match status" value="2"/>
</dbReference>
<dbReference type="Gene3D" id="2.60.120.260">
    <property type="entry name" value="Galactose-binding domain-like"/>
    <property type="match status" value="2"/>
</dbReference>
<evidence type="ECO:0000256" key="1">
    <source>
        <dbReference type="ARBA" id="ARBA00007495"/>
    </source>
</evidence>
<comment type="caution">
    <text evidence="7">The sequence shown here is derived from an EMBL/GenBank/DDBJ whole genome shotgun (WGS) entry which is preliminary data.</text>
</comment>
<sequence>MAKAFIPDDEFIAGIRCKAVPYDYSASIECLDVPQRAQYEGGVIQNPDFDDGLKAWTTFAGGEIEERISNGGNRFAVVLGRRQAYHSLSHKLYLEKGKFYTLSAWLQVNEGNVPITAIFKTVSSFTHAGTVLAQSGCWSLLKGGLTVDSSGPAELYFETENTTLEIWIDSVSLQPFTEEQWRTHQAESIEKVRKRTVAFSVVDIQRNARRGATVTIKQRRMGFPLGSAIPQHILTNRAYQSWFTSRFTVTTFENEMKWYSTEKSQGREDYSVPDAMLAFAERHGIAVRGHNVFWEDPRYLQSWVRWLNPYQLHAAVLKRIDSIMSRYKGRVIGWDVVNENLHFSFYESKIGRRASAWFYQRARQLDPSTHLFLNDYNTIEDASDPLTSPSKYLQKLRGMGNWRAMAIGLEGHFHTPNIPYMRASLDILAQARLPIWLTEVDVAPTANQAYFLEQVLREAHAHPAVTGIIIWAARRPEGCYCMCLTDNEFKNLPTGDVVDKLIWEWKSHQVVGTTDDRGVFEARLFHGDYEVTVSHPSLNTSFTQPLKVEEGSSPEEEALQCLEAPLPAQYNGGIIPNPDFDEGLKGWTAFAGGEIEERTSSGGNKFAATVKRKEAHHSFSHKLHLEEGKLYTLSAWLQVKEGEAPITAVFKTDSGYTHAGVVWAKSGCWSMLKGGITANQTGPAELYFETKNTTLEMWVDGVSLQPFTEEEWRTHQEESIEKVRKATVAFTVRDAQGKPVPGATVTIKQARGGFPFGCAISNYILGNRAYQSWFASRFTVTVFENELKWDNTERIRGREEYGVPDAMLAFAGQHGIAVRGHNVIWDDPHFQPAWLPSLPTPQLQSAVSHRVNSVVSRYRGRLIAWDVVNENLHWSYFEGRLGSGASASIFQRTQQVDPGAALFLNEFNTLEEPGDPASSPSRYLQKVREMMGVRRLAIGLQGHFNTPNIPYMRAAIDTLARTGLPIWLTEVDVTAGPNQARFLEQVLREAHAHPAVRGIVLWSAWRPSGCNRMCLTDNGFRNLPTGNVVDALIREWGTHRLVGTADDRGVFEARLFHGDYEVTVSHPAANATAPAQNLTVAPQAEPDEPVQVDLMA</sequence>
<organism evidence="7 8">
    <name type="scientific">Colocasia esculenta</name>
    <name type="common">Wild taro</name>
    <name type="synonym">Arum esculentum</name>
    <dbReference type="NCBI Taxonomy" id="4460"/>
    <lineage>
        <taxon>Eukaryota</taxon>
        <taxon>Viridiplantae</taxon>
        <taxon>Streptophyta</taxon>
        <taxon>Embryophyta</taxon>
        <taxon>Tracheophyta</taxon>
        <taxon>Spermatophyta</taxon>
        <taxon>Magnoliopsida</taxon>
        <taxon>Liliopsida</taxon>
        <taxon>Araceae</taxon>
        <taxon>Aroideae</taxon>
        <taxon>Colocasieae</taxon>
        <taxon>Colocasia</taxon>
    </lineage>
</organism>
<dbReference type="AlphaFoldDB" id="A0A843TP16"/>
<reference evidence="7" key="1">
    <citation type="submission" date="2017-07" db="EMBL/GenBank/DDBJ databases">
        <title>Taro Niue Genome Assembly and Annotation.</title>
        <authorList>
            <person name="Atibalentja N."/>
            <person name="Keating K."/>
            <person name="Fields C.J."/>
        </authorList>
    </citation>
    <scope>NUCLEOTIDE SEQUENCE</scope>
    <source>
        <strain evidence="7">Niue_2</strain>
        <tissue evidence="7">Leaf</tissue>
    </source>
</reference>
<dbReference type="InterPro" id="IPR001000">
    <property type="entry name" value="GH10_dom"/>
</dbReference>
<dbReference type="SUPFAM" id="SSF51445">
    <property type="entry name" value="(Trans)glycosidases"/>
    <property type="match status" value="2"/>
</dbReference>
<dbReference type="GO" id="GO:0000272">
    <property type="term" value="P:polysaccharide catabolic process"/>
    <property type="evidence" value="ECO:0007669"/>
    <property type="project" value="UniProtKB-KW"/>
</dbReference>
<dbReference type="PANTHER" id="PTHR31490">
    <property type="entry name" value="GLYCOSYL HYDROLASE"/>
    <property type="match status" value="1"/>
</dbReference>
<protein>
    <recommendedName>
        <fullName evidence="6">GH10 domain-containing protein</fullName>
    </recommendedName>
</protein>
<dbReference type="SMART" id="SM00633">
    <property type="entry name" value="Glyco_10"/>
    <property type="match status" value="1"/>
</dbReference>
<evidence type="ECO:0000313" key="7">
    <source>
        <dbReference type="EMBL" id="MQL70239.1"/>
    </source>
</evidence>
<feature type="domain" description="GH10" evidence="6">
    <location>
        <begin position="210"/>
        <end position="501"/>
    </location>
</feature>
<evidence type="ECO:0000313" key="8">
    <source>
        <dbReference type="Proteomes" id="UP000652761"/>
    </source>
</evidence>
<dbReference type="OrthoDB" id="3055998at2759"/>
<dbReference type="InterPro" id="IPR003305">
    <property type="entry name" value="CenC_carb-bd"/>
</dbReference>
<dbReference type="PROSITE" id="PS51760">
    <property type="entry name" value="GH10_2"/>
    <property type="match status" value="2"/>
</dbReference>
<proteinExistence type="inferred from homology"/>
<dbReference type="InterPro" id="IPR008979">
    <property type="entry name" value="Galactose-bd-like_sf"/>
</dbReference>
<keyword evidence="8" id="KW-1185">Reference proteome</keyword>
<evidence type="ECO:0000256" key="5">
    <source>
        <dbReference type="ARBA" id="ARBA00023326"/>
    </source>
</evidence>
<evidence type="ECO:0000259" key="6">
    <source>
        <dbReference type="PROSITE" id="PS51760"/>
    </source>
</evidence>
<dbReference type="EMBL" id="NMUH01000060">
    <property type="protein sequence ID" value="MQL70239.1"/>
    <property type="molecule type" value="Genomic_DNA"/>
</dbReference>
<keyword evidence="3" id="KW-0378">Hydrolase</keyword>
<dbReference type="PANTHER" id="PTHR31490:SF2">
    <property type="entry name" value="GLYCOSYL HYDROLASE FAMILY 10 PROTEIN"/>
    <property type="match status" value="1"/>
</dbReference>
<dbReference type="GO" id="GO:0031176">
    <property type="term" value="F:endo-1,4-beta-xylanase activity"/>
    <property type="evidence" value="ECO:0007669"/>
    <property type="project" value="UniProtKB-ARBA"/>
</dbReference>
<dbReference type="InterPro" id="IPR044846">
    <property type="entry name" value="GH10"/>
</dbReference>
<comment type="similarity">
    <text evidence="1">Belongs to the glycosyl hydrolase 10 (cellulase F) family.</text>
</comment>
<keyword evidence="2" id="KW-0677">Repeat</keyword>
<keyword evidence="4" id="KW-0119">Carbohydrate metabolism</keyword>
<evidence type="ECO:0000256" key="2">
    <source>
        <dbReference type="ARBA" id="ARBA00022737"/>
    </source>
</evidence>
<dbReference type="Pfam" id="PF02018">
    <property type="entry name" value="CBM_4_9"/>
    <property type="match status" value="2"/>
</dbReference>
<dbReference type="SUPFAM" id="SSF49785">
    <property type="entry name" value="Galactose-binding domain-like"/>
    <property type="match status" value="2"/>
</dbReference>